<reference evidence="2 3" key="1">
    <citation type="submission" date="2018-11" db="EMBL/GenBank/DDBJ databases">
        <title>Genome sequence of strain 7197.</title>
        <authorList>
            <person name="Gao J."/>
            <person name="Sun J."/>
        </authorList>
    </citation>
    <scope>NUCLEOTIDE SEQUENCE [LARGE SCALE GENOMIC DNA]</scope>
    <source>
        <strain evidence="2 3">7197</strain>
    </source>
</reference>
<dbReference type="EMBL" id="RQPI01000001">
    <property type="protein sequence ID" value="RQW13363.1"/>
    <property type="molecule type" value="Genomic_DNA"/>
</dbReference>
<gene>
    <name evidence="2" type="ORF">EH198_02730</name>
</gene>
<dbReference type="SMART" id="SM00564">
    <property type="entry name" value="PQQ"/>
    <property type="match status" value="4"/>
</dbReference>
<organism evidence="2 3">
    <name type="scientific">Paenibacillus rhizophilus</name>
    <dbReference type="NCBI Taxonomy" id="1850366"/>
    <lineage>
        <taxon>Bacteria</taxon>
        <taxon>Bacillati</taxon>
        <taxon>Bacillota</taxon>
        <taxon>Bacilli</taxon>
        <taxon>Bacillales</taxon>
        <taxon>Paenibacillaceae</taxon>
        <taxon>Paenibacillus</taxon>
    </lineage>
</organism>
<dbReference type="InterPro" id="IPR011047">
    <property type="entry name" value="Quinoprotein_ADH-like_sf"/>
</dbReference>
<feature type="domain" description="Pyrrolo-quinoline quinone repeat" evidence="1">
    <location>
        <begin position="62"/>
        <end position="191"/>
    </location>
</feature>
<evidence type="ECO:0000259" key="1">
    <source>
        <dbReference type="Pfam" id="PF13360"/>
    </source>
</evidence>
<dbReference type="Gene3D" id="2.130.10.10">
    <property type="entry name" value="YVTN repeat-like/Quinoprotein amine dehydrogenase"/>
    <property type="match status" value="1"/>
</dbReference>
<dbReference type="InterPro" id="IPR015943">
    <property type="entry name" value="WD40/YVTN_repeat-like_dom_sf"/>
</dbReference>
<dbReference type="InterPro" id="IPR002372">
    <property type="entry name" value="PQQ_rpt_dom"/>
</dbReference>
<evidence type="ECO:0000313" key="2">
    <source>
        <dbReference type="EMBL" id="RQW13363.1"/>
    </source>
</evidence>
<dbReference type="PANTHER" id="PTHR34512:SF30">
    <property type="entry name" value="OUTER MEMBRANE PROTEIN ASSEMBLY FACTOR BAMB"/>
    <property type="match status" value="1"/>
</dbReference>
<keyword evidence="3" id="KW-1185">Reference proteome</keyword>
<dbReference type="Proteomes" id="UP000282529">
    <property type="component" value="Unassembled WGS sequence"/>
</dbReference>
<evidence type="ECO:0000313" key="3">
    <source>
        <dbReference type="Proteomes" id="UP000282529"/>
    </source>
</evidence>
<sequence>MNNKEMNSLKKTAIIMNALLAAALLTGGDGLYGHIAAAETIGDKTPSVSKAADSATPVLKPIWQAKTNETRLYDQQAPVSNGLVYYAASGKLMAADLATGKLKWSIPEGQSPEVITNNSVFYITNGGDLVRADARRGKIIWRTKGVNSPSEVGAHAELVNRSLIYFNENGGLAAYNPSNGKKKWENKALSMYAGSVIGQYDGLLVVSSTVDNYRTQFFGLDPATGKQRWRTEGVYSFLAYRNGQLTMRRQPDLSTVTGGVAAPGYLVTWVQLNLRTGKVSRTENYTPLNDVSRLGNSYTAITGPYLYTADGNLDKNEAILRRYTLDQDSNAEPVSYVQFGKWLAGPNNGMAFFAQGTELIGVKSDDLSAVSYGGFPSPVSRVQTLGRGVFASLDNGDFYLIKAETGKRLGRISTKATEIGNAYMVDGMLLVQTNNGIFAAALPKSLK</sequence>
<dbReference type="OrthoDB" id="9794322at2"/>
<dbReference type="Pfam" id="PF13360">
    <property type="entry name" value="PQQ_2"/>
    <property type="match status" value="1"/>
</dbReference>
<protein>
    <recommendedName>
        <fullName evidence="1">Pyrrolo-quinoline quinone repeat domain-containing protein</fullName>
    </recommendedName>
</protein>
<comment type="caution">
    <text evidence="2">The sequence shown here is derived from an EMBL/GenBank/DDBJ whole genome shotgun (WGS) entry which is preliminary data.</text>
</comment>
<dbReference type="SUPFAM" id="SSF50998">
    <property type="entry name" value="Quinoprotein alcohol dehydrogenase-like"/>
    <property type="match status" value="1"/>
</dbReference>
<dbReference type="AlphaFoldDB" id="A0A3N9PAS2"/>
<proteinExistence type="predicted"/>
<accession>A0A3N9PAS2</accession>
<name>A0A3N9PAS2_9BACL</name>
<dbReference type="InterPro" id="IPR018391">
    <property type="entry name" value="PQQ_b-propeller_rpt"/>
</dbReference>
<dbReference type="PANTHER" id="PTHR34512">
    <property type="entry name" value="CELL SURFACE PROTEIN"/>
    <property type="match status" value="1"/>
</dbReference>